<feature type="compositionally biased region" description="Polar residues" evidence="1">
    <location>
        <begin position="85"/>
        <end position="94"/>
    </location>
</feature>
<reference evidence="2 3" key="1">
    <citation type="submission" date="2014-04" db="EMBL/GenBank/DDBJ databases">
        <title>Evolutionary Origins and Diversification of the Mycorrhizal Mutualists.</title>
        <authorList>
            <consortium name="DOE Joint Genome Institute"/>
            <consortium name="Mycorrhizal Genomics Consortium"/>
            <person name="Kohler A."/>
            <person name="Kuo A."/>
            <person name="Nagy L.G."/>
            <person name="Floudas D."/>
            <person name="Copeland A."/>
            <person name="Barry K.W."/>
            <person name="Cichocki N."/>
            <person name="Veneault-Fourrey C."/>
            <person name="LaButti K."/>
            <person name="Lindquist E.A."/>
            <person name="Lipzen A."/>
            <person name="Lundell T."/>
            <person name="Morin E."/>
            <person name="Murat C."/>
            <person name="Riley R."/>
            <person name="Ohm R."/>
            <person name="Sun H."/>
            <person name="Tunlid A."/>
            <person name="Henrissat B."/>
            <person name="Grigoriev I.V."/>
            <person name="Hibbett D.S."/>
            <person name="Martin F."/>
        </authorList>
    </citation>
    <scope>NUCLEOTIDE SEQUENCE [LARGE SCALE GENOMIC DNA]</scope>
    <source>
        <strain evidence="2 3">Koide BX008</strain>
    </source>
</reference>
<keyword evidence="3" id="KW-1185">Reference proteome</keyword>
<dbReference type="EMBL" id="KN818643">
    <property type="protein sequence ID" value="KIL54749.1"/>
    <property type="molecule type" value="Genomic_DNA"/>
</dbReference>
<name>A0A0C2SLG1_AMAMK</name>
<sequence length="159" mass="18033">MERAREEIRRLNIEIRRVITHMHDKLMVLQKQEDVHKDKDPYLAHQVHLYKMERAQANSLHTDHFQKLSVHPGFTGDLSPRPTDGVTQPNSPVMQASPMWDPMVSTSDSDSKSGEEEIKDIAYKIFKLSLSADGVDNGLDDGMPPIKFITCILVALTLV</sequence>
<evidence type="ECO:0000256" key="1">
    <source>
        <dbReference type="SAM" id="MobiDB-lite"/>
    </source>
</evidence>
<dbReference type="HOGENOM" id="CLU_1660269_0_0_1"/>
<accession>A0A0C2SLG1</accession>
<proteinExistence type="predicted"/>
<gene>
    <name evidence="2" type="ORF">M378DRAFT_182428</name>
</gene>
<dbReference type="Proteomes" id="UP000054549">
    <property type="component" value="Unassembled WGS sequence"/>
</dbReference>
<evidence type="ECO:0000313" key="2">
    <source>
        <dbReference type="EMBL" id="KIL54749.1"/>
    </source>
</evidence>
<feature type="region of interest" description="Disordered" evidence="1">
    <location>
        <begin position="74"/>
        <end position="113"/>
    </location>
</feature>
<protein>
    <submittedName>
        <fullName evidence="2">Uncharacterized protein</fullName>
    </submittedName>
</protein>
<dbReference type="InParanoid" id="A0A0C2SLG1"/>
<evidence type="ECO:0000313" key="3">
    <source>
        <dbReference type="Proteomes" id="UP000054549"/>
    </source>
</evidence>
<dbReference type="AlphaFoldDB" id="A0A0C2SLG1"/>
<organism evidence="2 3">
    <name type="scientific">Amanita muscaria (strain Koide BX008)</name>
    <dbReference type="NCBI Taxonomy" id="946122"/>
    <lineage>
        <taxon>Eukaryota</taxon>
        <taxon>Fungi</taxon>
        <taxon>Dikarya</taxon>
        <taxon>Basidiomycota</taxon>
        <taxon>Agaricomycotina</taxon>
        <taxon>Agaricomycetes</taxon>
        <taxon>Agaricomycetidae</taxon>
        <taxon>Agaricales</taxon>
        <taxon>Pluteineae</taxon>
        <taxon>Amanitaceae</taxon>
        <taxon>Amanita</taxon>
    </lineage>
</organism>